<evidence type="ECO:0008006" key="3">
    <source>
        <dbReference type="Google" id="ProtNLM"/>
    </source>
</evidence>
<organism evidence="1 2">
    <name type="scientific">Mucilaginibacter gynuensis</name>
    <dbReference type="NCBI Taxonomy" id="1302236"/>
    <lineage>
        <taxon>Bacteria</taxon>
        <taxon>Pseudomonadati</taxon>
        <taxon>Bacteroidota</taxon>
        <taxon>Sphingobacteriia</taxon>
        <taxon>Sphingobacteriales</taxon>
        <taxon>Sphingobacteriaceae</taxon>
        <taxon>Mucilaginibacter</taxon>
    </lineage>
</organism>
<reference evidence="2" key="1">
    <citation type="journal article" date="2019" name="Int. J. Syst. Evol. Microbiol.">
        <title>The Global Catalogue of Microorganisms (GCM) 10K type strain sequencing project: providing services to taxonomists for standard genome sequencing and annotation.</title>
        <authorList>
            <consortium name="The Broad Institute Genomics Platform"/>
            <consortium name="The Broad Institute Genome Sequencing Center for Infectious Disease"/>
            <person name="Wu L."/>
            <person name="Ma J."/>
        </authorList>
    </citation>
    <scope>NUCLEOTIDE SEQUENCE [LARGE SCALE GENOMIC DNA]</scope>
    <source>
        <strain evidence="2">JCM 17705</strain>
    </source>
</reference>
<proteinExistence type="predicted"/>
<dbReference type="PROSITE" id="PS51257">
    <property type="entry name" value="PROKAR_LIPOPROTEIN"/>
    <property type="match status" value="1"/>
</dbReference>
<sequence length="232" mass="25898">MKNKITITLLLATLAFCSCKKNDVSPNTLLQDGKSTVITDLAGDTEASLGEDIPGKEQRPFYIFLFRFKDQKQIWIKTKADSAKYLKTNDWDIAFTGLYNSEVYANNGSVAVNPGYEGPATNAVVKVDNTYDKVTEAPGDDAFTQSRVSVIGRAEAEGSAGWYTYTLSTHIMQPLKNRTYIIKLTSGKFAKLELINVYKGNPPAVTDLYWPAPYLTFRYFVQEDGSRNLKTK</sequence>
<dbReference type="Proteomes" id="UP001500582">
    <property type="component" value="Unassembled WGS sequence"/>
</dbReference>
<accession>A0ABP8GF68</accession>
<dbReference type="RefSeq" id="WP_345211260.1">
    <property type="nucleotide sequence ID" value="NZ_BAABFT010000005.1"/>
</dbReference>
<gene>
    <name evidence="1" type="ORF">GCM10023149_23430</name>
</gene>
<evidence type="ECO:0000313" key="1">
    <source>
        <dbReference type="EMBL" id="GAA4322851.1"/>
    </source>
</evidence>
<protein>
    <recommendedName>
        <fullName evidence="3">Heme-binding HmuY-like protein</fullName>
    </recommendedName>
</protein>
<dbReference type="InterPro" id="IPR025921">
    <property type="entry name" value="HmuY"/>
</dbReference>
<dbReference type="CDD" id="cd12105">
    <property type="entry name" value="HmuY"/>
    <property type="match status" value="1"/>
</dbReference>
<name>A0ABP8GF68_9SPHI</name>
<comment type="caution">
    <text evidence="1">The sequence shown here is derived from an EMBL/GenBank/DDBJ whole genome shotgun (WGS) entry which is preliminary data.</text>
</comment>
<evidence type="ECO:0000313" key="2">
    <source>
        <dbReference type="Proteomes" id="UP001500582"/>
    </source>
</evidence>
<keyword evidence="2" id="KW-1185">Reference proteome</keyword>
<dbReference type="Pfam" id="PF14064">
    <property type="entry name" value="HmuY"/>
    <property type="match status" value="1"/>
</dbReference>
<dbReference type="EMBL" id="BAABFT010000005">
    <property type="protein sequence ID" value="GAA4322851.1"/>
    <property type="molecule type" value="Genomic_DNA"/>
</dbReference>